<dbReference type="KEGG" id="vg:5845728"/>
<sequence>MIDIETLAKKIYSHLGSGYSERVYHNCMEVILRKEGIQYESERIIPIHFEGHVVGNLRGDIIINNTIVLEFKAVKTLNDIMESQVRNYLRLTGLKCGCLINFPIHPGQGVEVRHIVAEEQ</sequence>
<evidence type="ECO:0008006" key="3">
    <source>
        <dbReference type="Google" id="ProtNLM"/>
    </source>
</evidence>
<dbReference type="EMBL" id="EU304328">
    <property type="protein sequence ID" value="ABY27900.1"/>
    <property type="molecule type" value="Genomic_DNA"/>
</dbReference>
<accession>A9YW17</accession>
<protein>
    <recommendedName>
        <fullName evidence="3">GxxExxY protein</fullName>
    </recommendedName>
</protein>
<name>A9YW17_9PHYC</name>
<dbReference type="Proteomes" id="UP000203890">
    <property type="component" value="Segment"/>
</dbReference>
<dbReference type="Pfam" id="PF13366">
    <property type="entry name" value="PDDEXK_3"/>
    <property type="match status" value="1"/>
</dbReference>
<evidence type="ECO:0000313" key="1">
    <source>
        <dbReference type="EMBL" id="ABY27900.1"/>
    </source>
</evidence>
<dbReference type="OrthoDB" id="17453at10239"/>
<organism evidence="1 2">
    <name type="scientific">Ostreococcus tauri virus OtV5</name>
    <dbReference type="NCBI Taxonomy" id="1785753"/>
    <lineage>
        <taxon>Viruses</taxon>
        <taxon>Varidnaviria</taxon>
        <taxon>Bamfordvirae</taxon>
        <taxon>Nucleocytoviricota</taxon>
        <taxon>Megaviricetes</taxon>
        <taxon>Algavirales</taxon>
        <taxon>Phycodnaviridae</taxon>
        <taxon>Prasinovirus</taxon>
        <taxon>Prasinovirus ostreotauri</taxon>
    </lineage>
</organism>
<gene>
    <name evidence="1" type="ORF">OtV5_109c</name>
</gene>
<proteinExistence type="predicted"/>
<dbReference type="GeneID" id="5845728"/>
<keyword evidence="2" id="KW-1185">Reference proteome</keyword>
<reference evidence="1 2" key="1">
    <citation type="journal article" date="2008" name="PLoS ONE">
        <title>Life-cycle and genome of OtV5, a large DNA virus of the pelagic marine unicellular green alga Ostreococcus tauri.</title>
        <authorList>
            <person name="Derelle E."/>
            <person name="Ferraz C."/>
            <person name="Escande M.L."/>
            <person name="Eychenie S."/>
            <person name="Cooke R."/>
            <person name="Piganeau G."/>
            <person name="Desdevises Y."/>
            <person name="Bellec L."/>
            <person name="Moreau H."/>
            <person name="Grimsley N."/>
        </authorList>
    </citation>
    <scope>NUCLEOTIDE SEQUENCE [LARGE SCALE GENOMIC DNA]</scope>
    <source>
        <strain evidence="1 2">OtV5</strain>
    </source>
</reference>
<dbReference type="NCBIfam" id="TIGR04256">
    <property type="entry name" value="GxxExxY"/>
    <property type="match status" value="1"/>
</dbReference>
<evidence type="ECO:0000313" key="2">
    <source>
        <dbReference type="Proteomes" id="UP000203890"/>
    </source>
</evidence>
<dbReference type="RefSeq" id="YP_001648196.1">
    <property type="nucleotide sequence ID" value="NC_010191.2"/>
</dbReference>
<dbReference type="InterPro" id="IPR026350">
    <property type="entry name" value="GxxExxY"/>
</dbReference>